<dbReference type="PATRIC" id="fig|1265816.5.peg.1166"/>
<name>W7DJ34_9LIST</name>
<evidence type="ECO:0000256" key="5">
    <source>
        <dbReference type="ARBA" id="ARBA00022968"/>
    </source>
</evidence>
<feature type="transmembrane region" description="Helical" evidence="12">
    <location>
        <begin position="21"/>
        <end position="41"/>
    </location>
</feature>
<dbReference type="GO" id="GO:0005886">
    <property type="term" value="C:plasma membrane"/>
    <property type="evidence" value="ECO:0007669"/>
    <property type="project" value="UniProtKB-SubCell"/>
</dbReference>
<reference evidence="14 15" key="1">
    <citation type="journal article" date="2014" name="Int. J. Syst. Evol. Microbiol.">
        <title>Listeria floridensis sp. nov., Listeria aquatica sp. nov., Listeria cornellensis sp. nov., Listeria riparia sp. nov. and Listeria grandensis sp. nov., from agricultural and natural environments.</title>
        <authorList>
            <person name="den Bakker H.C."/>
            <person name="Warchocki S."/>
            <person name="Wright E.M."/>
            <person name="Allred A.F."/>
            <person name="Ahlstrom C."/>
            <person name="Manuel C.S."/>
            <person name="Stasiewicz M.J."/>
            <person name="Burrell A."/>
            <person name="Roof S."/>
            <person name="Strawn L."/>
            <person name="Fortes E.D."/>
            <person name="Nightingale K.K."/>
            <person name="Kephart D."/>
            <person name="Wiedmann M."/>
        </authorList>
    </citation>
    <scope>NUCLEOTIDE SEQUENCE [LARGE SCALE GENOMIC DNA]</scope>
    <source>
        <strain evidence="14 15">FSL S10-1204</strain>
    </source>
</reference>
<evidence type="ECO:0000256" key="9">
    <source>
        <dbReference type="ARBA" id="ARBA00023163"/>
    </source>
</evidence>
<dbReference type="Gene3D" id="3.40.630.190">
    <property type="entry name" value="LCP protein"/>
    <property type="match status" value="1"/>
</dbReference>
<gene>
    <name evidence="14" type="ORF">PRIP_05923</name>
</gene>
<evidence type="ECO:0000256" key="3">
    <source>
        <dbReference type="ARBA" id="ARBA00022475"/>
    </source>
</evidence>
<dbReference type="AlphaFoldDB" id="W7DJ34"/>
<evidence type="ECO:0000256" key="1">
    <source>
        <dbReference type="ARBA" id="ARBA00004401"/>
    </source>
</evidence>
<dbReference type="Pfam" id="PF03816">
    <property type="entry name" value="LytR_cpsA_psr"/>
    <property type="match status" value="1"/>
</dbReference>
<evidence type="ECO:0000256" key="4">
    <source>
        <dbReference type="ARBA" id="ARBA00022692"/>
    </source>
</evidence>
<dbReference type="InterPro" id="IPR050922">
    <property type="entry name" value="LytR/CpsA/Psr_CW_biosynth"/>
</dbReference>
<keyword evidence="3" id="KW-1003">Cell membrane</keyword>
<dbReference type="Proteomes" id="UP000019248">
    <property type="component" value="Unassembled WGS sequence"/>
</dbReference>
<comment type="subcellular location">
    <subcellularLocation>
        <location evidence="1">Cell membrane</location>
        <topology evidence="1">Single-pass type II membrane protein</topology>
    </subcellularLocation>
</comment>
<dbReference type="OrthoDB" id="9782542at2"/>
<sequence length="312" mass="34633">MATRQERNTPTRKKKLRKGRTIFAIILVLIVAIAGIGFYQYKSSLSAAQSDNQMKDFKFNGEQPEDVNDLNVLLIGSDSRGKDQGRSDSLLIAHYDTKSKKPKLVSIMRDTYVDIPGHGLNKINAAYSFGGPELVRQTIKKNFGVNLEYYVVANFEGFPKIVDTLAPDGIEINAEKDMSKNIEANIKAGKQKMDGATLLQYARFRHDAESDFGRVRRQQQVLTALKDQVQSIGTITKLPSLIGTMQGYTNTNVTTGMMLSIGKDFVLGKTDDIKDFRLPVDGTYKGERTSHGDVLDIDVAANAKALQDFLKD</sequence>
<evidence type="ECO:0000256" key="10">
    <source>
        <dbReference type="ARBA" id="ARBA00037178"/>
    </source>
</evidence>
<keyword evidence="4 12" id="KW-0812">Transmembrane</keyword>
<comment type="function">
    <text evidence="10">Involved in SarA attenuation. Affects resistance to oxacillin and teicoplanin, as well as the synthesis of virulence factors.</text>
</comment>
<evidence type="ECO:0000256" key="7">
    <source>
        <dbReference type="ARBA" id="ARBA00023015"/>
    </source>
</evidence>
<keyword evidence="5" id="KW-0735">Signal-anchor</keyword>
<dbReference type="InterPro" id="IPR004474">
    <property type="entry name" value="LytR_CpsA_psr"/>
</dbReference>
<dbReference type="PANTHER" id="PTHR33392:SF8">
    <property type="entry name" value="REGULATORY PROTEIN MSRR"/>
    <property type="match status" value="1"/>
</dbReference>
<keyword evidence="7" id="KW-0805">Transcription regulation</keyword>
<proteinExistence type="inferred from homology"/>
<comment type="similarity">
    <text evidence="2">Belongs to the LytR/CpsA/Psr (LCP) family.</text>
</comment>
<organism evidence="14 15">
    <name type="scientific">Listeria riparia FSL S10-1204</name>
    <dbReference type="NCBI Taxonomy" id="1265816"/>
    <lineage>
        <taxon>Bacteria</taxon>
        <taxon>Bacillati</taxon>
        <taxon>Bacillota</taxon>
        <taxon>Bacilli</taxon>
        <taxon>Bacillales</taxon>
        <taxon>Listeriaceae</taxon>
        <taxon>Listeria</taxon>
    </lineage>
</organism>
<dbReference type="NCBIfam" id="TIGR00350">
    <property type="entry name" value="lytR_cpsA_psr"/>
    <property type="match status" value="1"/>
</dbReference>
<dbReference type="RefSeq" id="WP_036100016.1">
    <property type="nucleotide sequence ID" value="NZ_AODL01000007.1"/>
</dbReference>
<feature type="domain" description="Cell envelope-related transcriptional attenuator" evidence="13">
    <location>
        <begin position="86"/>
        <end position="230"/>
    </location>
</feature>
<keyword evidence="9" id="KW-0804">Transcription</keyword>
<evidence type="ECO:0000256" key="8">
    <source>
        <dbReference type="ARBA" id="ARBA00023136"/>
    </source>
</evidence>
<protein>
    <recommendedName>
        <fullName evidence="11">Regulatory protein MsrR</fullName>
    </recommendedName>
</protein>
<evidence type="ECO:0000256" key="6">
    <source>
        <dbReference type="ARBA" id="ARBA00022989"/>
    </source>
</evidence>
<comment type="caution">
    <text evidence="14">The sequence shown here is derived from an EMBL/GenBank/DDBJ whole genome shotgun (WGS) entry which is preliminary data.</text>
</comment>
<keyword evidence="15" id="KW-1185">Reference proteome</keyword>
<dbReference type="EMBL" id="AODL01000007">
    <property type="protein sequence ID" value="EUJ45373.1"/>
    <property type="molecule type" value="Genomic_DNA"/>
</dbReference>
<accession>W7DJ34</accession>
<evidence type="ECO:0000313" key="14">
    <source>
        <dbReference type="EMBL" id="EUJ45373.1"/>
    </source>
</evidence>
<evidence type="ECO:0000313" key="15">
    <source>
        <dbReference type="Proteomes" id="UP000019248"/>
    </source>
</evidence>
<evidence type="ECO:0000256" key="12">
    <source>
        <dbReference type="SAM" id="Phobius"/>
    </source>
</evidence>
<keyword evidence="8 12" id="KW-0472">Membrane</keyword>
<keyword evidence="6 12" id="KW-1133">Transmembrane helix</keyword>
<dbReference type="PANTHER" id="PTHR33392">
    <property type="entry name" value="POLYISOPRENYL-TEICHOIC ACID--PEPTIDOGLYCAN TEICHOIC ACID TRANSFERASE TAGU"/>
    <property type="match status" value="1"/>
</dbReference>
<evidence type="ECO:0000259" key="13">
    <source>
        <dbReference type="Pfam" id="PF03816"/>
    </source>
</evidence>
<evidence type="ECO:0000256" key="11">
    <source>
        <dbReference type="ARBA" id="ARBA00040752"/>
    </source>
</evidence>
<evidence type="ECO:0000256" key="2">
    <source>
        <dbReference type="ARBA" id="ARBA00006068"/>
    </source>
</evidence>